<evidence type="ECO:0000256" key="2">
    <source>
        <dbReference type="ARBA" id="ARBA00023125"/>
    </source>
</evidence>
<evidence type="ECO:0000313" key="6">
    <source>
        <dbReference type="Proteomes" id="UP000249645"/>
    </source>
</evidence>
<organism evidence="5 6">
    <name type="scientific">Pseudopedobacter saltans</name>
    <dbReference type="NCBI Taxonomy" id="151895"/>
    <lineage>
        <taxon>Bacteria</taxon>
        <taxon>Pseudomonadati</taxon>
        <taxon>Bacteroidota</taxon>
        <taxon>Sphingobacteriia</taxon>
        <taxon>Sphingobacteriales</taxon>
        <taxon>Sphingobacteriaceae</taxon>
        <taxon>Pseudopedobacter</taxon>
    </lineage>
</organism>
<proteinExistence type="inferred from homology"/>
<protein>
    <recommendedName>
        <fullName evidence="4">Tyr recombinase domain-containing protein</fullName>
    </recommendedName>
</protein>
<dbReference type="InterPro" id="IPR002104">
    <property type="entry name" value="Integrase_catalytic"/>
</dbReference>
<name>A0A2W5ERQ3_9SPHI</name>
<comment type="similarity">
    <text evidence="1">Belongs to the 'phage' integrase family.</text>
</comment>
<dbReference type="Pfam" id="PF17293">
    <property type="entry name" value="Arm-DNA-bind_5"/>
    <property type="match status" value="1"/>
</dbReference>
<dbReference type="GO" id="GO:0006310">
    <property type="term" value="P:DNA recombination"/>
    <property type="evidence" value="ECO:0007669"/>
    <property type="project" value="UniProtKB-KW"/>
</dbReference>
<dbReference type="Proteomes" id="UP000249645">
    <property type="component" value="Unassembled WGS sequence"/>
</dbReference>
<reference evidence="5 6" key="1">
    <citation type="submission" date="2017-11" db="EMBL/GenBank/DDBJ databases">
        <title>Infants hospitalized years apart are colonized by the same room-sourced microbial strains.</title>
        <authorList>
            <person name="Brooks B."/>
            <person name="Olm M.R."/>
            <person name="Firek B.A."/>
            <person name="Baker R."/>
            <person name="Thomas B.C."/>
            <person name="Morowitz M.J."/>
            <person name="Banfield J.F."/>
        </authorList>
    </citation>
    <scope>NUCLEOTIDE SEQUENCE [LARGE SCALE GENOMIC DNA]</scope>
    <source>
        <strain evidence="5">S2_009_000_R2_76</strain>
    </source>
</reference>
<dbReference type="InterPro" id="IPR025269">
    <property type="entry name" value="SAM-like_dom"/>
</dbReference>
<dbReference type="GO" id="GO:0015074">
    <property type="term" value="P:DNA integration"/>
    <property type="evidence" value="ECO:0007669"/>
    <property type="project" value="InterPro"/>
</dbReference>
<dbReference type="InterPro" id="IPR011010">
    <property type="entry name" value="DNA_brk_join_enz"/>
</dbReference>
<evidence type="ECO:0000259" key="4">
    <source>
        <dbReference type="PROSITE" id="PS51898"/>
    </source>
</evidence>
<evidence type="ECO:0000256" key="3">
    <source>
        <dbReference type="ARBA" id="ARBA00023172"/>
    </source>
</evidence>
<gene>
    <name evidence="5" type="ORF">DI598_14740</name>
</gene>
<dbReference type="SUPFAM" id="SSF56349">
    <property type="entry name" value="DNA breaking-rejoining enzymes"/>
    <property type="match status" value="1"/>
</dbReference>
<dbReference type="Pfam" id="PF13102">
    <property type="entry name" value="Phage_int_SAM_5"/>
    <property type="match status" value="1"/>
</dbReference>
<feature type="domain" description="Tyr recombinase" evidence="4">
    <location>
        <begin position="195"/>
        <end position="361"/>
    </location>
</feature>
<comment type="caution">
    <text evidence="5">The sequence shown here is derived from an EMBL/GenBank/DDBJ whole genome shotgun (WGS) entry which is preliminary data.</text>
</comment>
<dbReference type="PROSITE" id="PS51898">
    <property type="entry name" value="TYR_RECOMBINASE"/>
    <property type="match status" value="1"/>
</dbReference>
<dbReference type="InterPro" id="IPR010998">
    <property type="entry name" value="Integrase_recombinase_N"/>
</dbReference>
<dbReference type="InterPro" id="IPR050090">
    <property type="entry name" value="Tyrosine_recombinase_XerCD"/>
</dbReference>
<sequence>MEKKIKPKANNMGVTLRERTNKDGSTTFILDIIHNGIRKREFLPNIKLVKSSNPIDRQTNKENRELAKKIAAKRSQELEANDYSTMTEAGKKTLVSVWMQSYIDKYTKADKRNMKGALDRFNDYLLSQKITGLTFNRLTDLIVSGYRDYLLSICVGEGAASYFARFKKMVKRAYQEKLMSFNPALDVKTIKGEAKKKDILTLDEIKLLANTPTESQEVRKAFLFSCMTGLRWIDVKKLDWKSINIANATMSVLQEKTAKTVLINLNNAALQLINSSSTTEKGLVFDLPTANGANKTIKAWVKRAKINKEITWHNARHSFGTNLIFNDVDILTASKLLGHTSLKHTQRYVDVANEMKITATNKINVDLS</sequence>
<dbReference type="InterPro" id="IPR035386">
    <property type="entry name" value="Arm-DNA-bind_5"/>
</dbReference>
<dbReference type="PANTHER" id="PTHR30349">
    <property type="entry name" value="PHAGE INTEGRASE-RELATED"/>
    <property type="match status" value="1"/>
</dbReference>
<keyword evidence="3" id="KW-0233">DNA recombination</keyword>
<accession>A0A2W5ERQ3</accession>
<dbReference type="AlphaFoldDB" id="A0A2W5ERQ3"/>
<dbReference type="Pfam" id="PF00589">
    <property type="entry name" value="Phage_integrase"/>
    <property type="match status" value="1"/>
</dbReference>
<dbReference type="EMBL" id="QFOI01000325">
    <property type="protein sequence ID" value="PZP44257.1"/>
    <property type="molecule type" value="Genomic_DNA"/>
</dbReference>
<dbReference type="PANTHER" id="PTHR30349:SF64">
    <property type="entry name" value="PROPHAGE INTEGRASE INTD-RELATED"/>
    <property type="match status" value="1"/>
</dbReference>
<dbReference type="GO" id="GO:0003677">
    <property type="term" value="F:DNA binding"/>
    <property type="evidence" value="ECO:0007669"/>
    <property type="project" value="UniProtKB-KW"/>
</dbReference>
<evidence type="ECO:0000313" key="5">
    <source>
        <dbReference type="EMBL" id="PZP44257.1"/>
    </source>
</evidence>
<dbReference type="CDD" id="cd01185">
    <property type="entry name" value="INTN1_C_like"/>
    <property type="match status" value="1"/>
</dbReference>
<keyword evidence="2" id="KW-0238">DNA-binding</keyword>
<dbReference type="Gene3D" id="1.10.150.130">
    <property type="match status" value="1"/>
</dbReference>
<dbReference type="Gene3D" id="1.10.443.10">
    <property type="entry name" value="Intergrase catalytic core"/>
    <property type="match status" value="1"/>
</dbReference>
<evidence type="ECO:0000256" key="1">
    <source>
        <dbReference type="ARBA" id="ARBA00008857"/>
    </source>
</evidence>
<dbReference type="InterPro" id="IPR013762">
    <property type="entry name" value="Integrase-like_cat_sf"/>
</dbReference>